<dbReference type="PROSITE" id="PS50928">
    <property type="entry name" value="ABC_TM1"/>
    <property type="match status" value="1"/>
</dbReference>
<evidence type="ECO:0000256" key="2">
    <source>
        <dbReference type="ARBA" id="ARBA00010072"/>
    </source>
</evidence>
<evidence type="ECO:0000256" key="3">
    <source>
        <dbReference type="ARBA" id="ARBA00022448"/>
    </source>
</evidence>
<protein>
    <submittedName>
        <fullName evidence="13">Amino acid ABC transporter permease</fullName>
    </submittedName>
</protein>
<keyword evidence="6" id="KW-0029">Amino-acid transport</keyword>
<evidence type="ECO:0000313" key="11">
    <source>
        <dbReference type="EMBL" id="KAB2658151.1"/>
    </source>
</evidence>
<evidence type="ECO:0000313" key="13">
    <source>
        <dbReference type="EMBL" id="KAB2688367.1"/>
    </source>
</evidence>
<dbReference type="EMBL" id="WBWA01000001">
    <property type="protein sequence ID" value="KAB2667458.1"/>
    <property type="molecule type" value="Genomic_DNA"/>
</dbReference>
<proteinExistence type="inferred from homology"/>
<dbReference type="PANTHER" id="PTHR30614:SF0">
    <property type="entry name" value="L-CYSTINE TRANSPORT SYSTEM PERMEASE PROTEIN TCYL"/>
    <property type="match status" value="1"/>
</dbReference>
<dbReference type="Gene3D" id="1.10.3720.10">
    <property type="entry name" value="MetI-like"/>
    <property type="match status" value="1"/>
</dbReference>
<keyword evidence="7 9" id="KW-1133">Transmembrane helix</keyword>
<evidence type="ECO:0000313" key="12">
    <source>
        <dbReference type="EMBL" id="KAB2667458.1"/>
    </source>
</evidence>
<evidence type="ECO:0000256" key="9">
    <source>
        <dbReference type="RuleBase" id="RU363032"/>
    </source>
</evidence>
<dbReference type="InterPro" id="IPR010065">
    <property type="entry name" value="AA_ABC_transptr_permease_3TM"/>
</dbReference>
<feature type="transmembrane region" description="Helical" evidence="9">
    <location>
        <begin position="20"/>
        <end position="46"/>
    </location>
</feature>
<sequence>MYEWNFEPVLRQKGLLIEGVLGTLQLSASALAIAIPFGLVLALMRLSKNGVVARTGTAAVYILRSSALMVMIFWTYFALPAIIGHPISPFVAATLALGIQNSGYFAELFRGGIISIPPGQYEAAGSLGMTRGQAMRWIILPQAVRRMLPVFLLTTIDLVKATSLAAAITFQDLTFQATRIAAETYRPLETFAVVAAIYFVLFSAASSLTYYVERRLAVSDR</sequence>
<dbReference type="Proteomes" id="UP000481643">
    <property type="component" value="Unassembled WGS sequence"/>
</dbReference>
<dbReference type="GO" id="GO:0043190">
    <property type="term" value="C:ATP-binding cassette (ABC) transporter complex"/>
    <property type="evidence" value="ECO:0007669"/>
    <property type="project" value="InterPro"/>
</dbReference>
<feature type="transmembrane region" description="Helical" evidence="9">
    <location>
        <begin position="150"/>
        <end position="170"/>
    </location>
</feature>
<comment type="caution">
    <text evidence="13">The sequence shown here is derived from an EMBL/GenBank/DDBJ whole genome shotgun (WGS) entry which is preliminary data.</text>
</comment>
<name>A0A6L3YUE2_9HYPH</name>
<evidence type="ECO:0000256" key="1">
    <source>
        <dbReference type="ARBA" id="ARBA00004429"/>
    </source>
</evidence>
<evidence type="ECO:0000256" key="7">
    <source>
        <dbReference type="ARBA" id="ARBA00022989"/>
    </source>
</evidence>
<dbReference type="CDD" id="cd06261">
    <property type="entry name" value="TM_PBP2"/>
    <property type="match status" value="1"/>
</dbReference>
<keyword evidence="3 9" id="KW-0813">Transport</keyword>
<comment type="subcellular location">
    <subcellularLocation>
        <location evidence="1">Cell inner membrane</location>
        <topology evidence="1">Multi-pass membrane protein</topology>
    </subcellularLocation>
    <subcellularLocation>
        <location evidence="9">Cell membrane</location>
        <topology evidence="9">Multi-pass membrane protein</topology>
    </subcellularLocation>
</comment>
<dbReference type="SUPFAM" id="SSF161098">
    <property type="entry name" value="MetI-like"/>
    <property type="match status" value="1"/>
</dbReference>
<evidence type="ECO:0000313" key="16">
    <source>
        <dbReference type="Proteomes" id="UP000481643"/>
    </source>
</evidence>
<evidence type="ECO:0000256" key="5">
    <source>
        <dbReference type="ARBA" id="ARBA00022692"/>
    </source>
</evidence>
<accession>A0A6L3YUE2</accession>
<feature type="domain" description="ABC transmembrane type-1" evidence="10">
    <location>
        <begin position="20"/>
        <end position="209"/>
    </location>
</feature>
<keyword evidence="5 9" id="KW-0812">Transmembrane</keyword>
<comment type="similarity">
    <text evidence="2">Belongs to the binding-protein-dependent transport system permease family. HisMQ subfamily.</text>
</comment>
<dbReference type="GO" id="GO:0022857">
    <property type="term" value="F:transmembrane transporter activity"/>
    <property type="evidence" value="ECO:0007669"/>
    <property type="project" value="InterPro"/>
</dbReference>
<dbReference type="Proteomes" id="UP000460650">
    <property type="component" value="Unassembled WGS sequence"/>
</dbReference>
<dbReference type="PANTHER" id="PTHR30614">
    <property type="entry name" value="MEMBRANE COMPONENT OF AMINO ACID ABC TRANSPORTER"/>
    <property type="match status" value="1"/>
</dbReference>
<dbReference type="Proteomes" id="UP000430843">
    <property type="component" value="Unassembled WGS sequence"/>
</dbReference>
<evidence type="ECO:0000256" key="4">
    <source>
        <dbReference type="ARBA" id="ARBA00022475"/>
    </source>
</evidence>
<feature type="transmembrane region" description="Helical" evidence="9">
    <location>
        <begin position="83"/>
        <end position="100"/>
    </location>
</feature>
<feature type="transmembrane region" description="Helical" evidence="9">
    <location>
        <begin position="58"/>
        <end position="77"/>
    </location>
</feature>
<keyword evidence="8 9" id="KW-0472">Membrane</keyword>
<dbReference type="EMBL" id="WBVX01000004">
    <property type="protein sequence ID" value="KAB2688367.1"/>
    <property type="molecule type" value="Genomic_DNA"/>
</dbReference>
<organism evidence="13 16">
    <name type="scientific">Brucella tritici</name>
    <dbReference type="NCBI Taxonomy" id="94626"/>
    <lineage>
        <taxon>Bacteria</taxon>
        <taxon>Pseudomonadati</taxon>
        <taxon>Pseudomonadota</taxon>
        <taxon>Alphaproteobacteria</taxon>
        <taxon>Hyphomicrobiales</taxon>
        <taxon>Brucellaceae</taxon>
        <taxon>Brucella/Ochrobactrum group</taxon>
        <taxon>Brucella</taxon>
    </lineage>
</organism>
<dbReference type="GO" id="GO:0006865">
    <property type="term" value="P:amino acid transport"/>
    <property type="evidence" value="ECO:0007669"/>
    <property type="project" value="UniProtKB-KW"/>
</dbReference>
<evidence type="ECO:0000313" key="14">
    <source>
        <dbReference type="Proteomes" id="UP000430843"/>
    </source>
</evidence>
<evidence type="ECO:0000256" key="6">
    <source>
        <dbReference type="ARBA" id="ARBA00022970"/>
    </source>
</evidence>
<evidence type="ECO:0000259" key="10">
    <source>
        <dbReference type="PROSITE" id="PS50928"/>
    </source>
</evidence>
<dbReference type="AlphaFoldDB" id="A0A6L3YUE2"/>
<dbReference type="InterPro" id="IPR043429">
    <property type="entry name" value="ArtM/GltK/GlnP/TcyL/YhdX-like"/>
</dbReference>
<keyword evidence="4" id="KW-1003">Cell membrane</keyword>
<feature type="transmembrane region" description="Helical" evidence="9">
    <location>
        <begin position="190"/>
        <end position="212"/>
    </location>
</feature>
<evidence type="ECO:0000256" key="8">
    <source>
        <dbReference type="ARBA" id="ARBA00023136"/>
    </source>
</evidence>
<dbReference type="NCBIfam" id="TIGR01726">
    <property type="entry name" value="HEQRo_perm_3TM"/>
    <property type="match status" value="1"/>
</dbReference>
<gene>
    <name evidence="12" type="ORF">F9K91_01575</name>
    <name evidence="11" type="ORF">F9K94_08130</name>
    <name evidence="13" type="ORF">F9L08_05585</name>
</gene>
<evidence type="ECO:0000313" key="15">
    <source>
        <dbReference type="Proteomes" id="UP000460650"/>
    </source>
</evidence>
<keyword evidence="14" id="KW-1185">Reference proteome</keyword>
<dbReference type="Pfam" id="PF00528">
    <property type="entry name" value="BPD_transp_1"/>
    <property type="match status" value="1"/>
</dbReference>
<dbReference type="EMBL" id="WBVY01000002">
    <property type="protein sequence ID" value="KAB2658151.1"/>
    <property type="molecule type" value="Genomic_DNA"/>
</dbReference>
<reference evidence="14 15" key="1">
    <citation type="submission" date="2019-09" db="EMBL/GenBank/DDBJ databases">
        <title>Taxonomic organization of the family Brucellaceae based on a phylogenomic approach.</title>
        <authorList>
            <person name="Leclercq S."/>
            <person name="Cloeckaert A."/>
            <person name="Zygmunt M.S."/>
        </authorList>
    </citation>
    <scope>NUCLEOTIDE SEQUENCE [LARGE SCALE GENOMIC DNA]</scope>
    <source>
        <strain evidence="12 14">LMG 18957</strain>
        <strain evidence="11 15">TA93</strain>
        <strain evidence="13 16">WS1830</strain>
    </source>
</reference>
<dbReference type="RefSeq" id="WP_151556331.1">
    <property type="nucleotide sequence ID" value="NZ_JAKVTF010000002.1"/>
</dbReference>
<dbReference type="InterPro" id="IPR035906">
    <property type="entry name" value="MetI-like_sf"/>
</dbReference>
<dbReference type="InterPro" id="IPR000515">
    <property type="entry name" value="MetI-like"/>
</dbReference>